<name>A0A2S8PZI4_9GAMM</name>
<proteinExistence type="predicted"/>
<protein>
    <submittedName>
        <fullName evidence="1">Uncharacterized protein</fullName>
    </submittedName>
</protein>
<organism evidence="1 2">
    <name type="scientific">Photorhabdus hindustanensis</name>
    <dbReference type="NCBI Taxonomy" id="2918802"/>
    <lineage>
        <taxon>Bacteria</taxon>
        <taxon>Pseudomonadati</taxon>
        <taxon>Pseudomonadota</taxon>
        <taxon>Gammaproteobacteria</taxon>
        <taxon>Enterobacterales</taxon>
        <taxon>Morganellaceae</taxon>
        <taxon>Photorhabdus</taxon>
    </lineage>
</organism>
<keyword evidence="2" id="KW-1185">Reference proteome</keyword>
<gene>
    <name evidence="1" type="ORF">C6H66_15090</name>
</gene>
<dbReference type="AlphaFoldDB" id="A0A2S8PZI4"/>
<comment type="caution">
    <text evidence="1">The sequence shown here is derived from an EMBL/GenBank/DDBJ whole genome shotgun (WGS) entry which is preliminary data.</text>
</comment>
<dbReference type="EMBL" id="PUWT01000039">
    <property type="protein sequence ID" value="PQQ24694.1"/>
    <property type="molecule type" value="Genomic_DNA"/>
</dbReference>
<evidence type="ECO:0000313" key="1">
    <source>
        <dbReference type="EMBL" id="PQQ24694.1"/>
    </source>
</evidence>
<accession>A0A2S8PZI4</accession>
<dbReference type="Proteomes" id="UP000239550">
    <property type="component" value="Unassembled WGS sequence"/>
</dbReference>
<sequence length="107" mass="12003">MPENCKSEIVQSLKTTSRAEELIRLRQLDVNLDLKFAETRLVLSNGISVPVEISNAETLSPKSLSSLSSKLVPTLSVDLQPQPLLLVTVQNLYDIWVQKQERPDNCQ</sequence>
<evidence type="ECO:0000313" key="2">
    <source>
        <dbReference type="Proteomes" id="UP000239550"/>
    </source>
</evidence>
<reference evidence="1 2" key="1">
    <citation type="submission" date="2018-02" db="EMBL/GenBank/DDBJ databases">
        <title>Five New Genomes of Indian Photorhabdus Isolates TSA.</title>
        <authorList>
            <person name="Dubay B."/>
            <person name="Somvanshi V.S."/>
        </authorList>
    </citation>
    <scope>NUCLEOTIDE SEQUENCE [LARGE SCALE GENOMIC DNA]</scope>
    <source>
        <strain evidence="1 2">H1</strain>
    </source>
</reference>